<evidence type="ECO:0000313" key="3">
    <source>
        <dbReference type="EMBL" id="RDX70117.1"/>
    </source>
</evidence>
<dbReference type="PANTHER" id="PTHR42648:SF18">
    <property type="entry name" value="RETROTRANSPOSON, UNCLASSIFIED-LIKE PROTEIN"/>
    <property type="match status" value="1"/>
</dbReference>
<reference evidence="3" key="1">
    <citation type="submission" date="2018-05" db="EMBL/GenBank/DDBJ databases">
        <title>Draft genome of Mucuna pruriens seed.</title>
        <authorList>
            <person name="Nnadi N.E."/>
            <person name="Vos R."/>
            <person name="Hasami M.H."/>
            <person name="Devisetty U.K."/>
            <person name="Aguiy J.C."/>
        </authorList>
    </citation>
    <scope>NUCLEOTIDE SEQUENCE [LARGE SCALE GENOMIC DNA]</scope>
    <source>
        <strain evidence="3">JCA_2017</strain>
    </source>
</reference>
<evidence type="ECO:0000256" key="1">
    <source>
        <dbReference type="SAM" id="MobiDB-lite"/>
    </source>
</evidence>
<evidence type="ECO:0000259" key="2">
    <source>
        <dbReference type="Pfam" id="PF25597"/>
    </source>
</evidence>
<sequence length="190" mass="21987">MTPKEAWSGQRPVMDLFRIFGCVAYAHIPNQKRTKLDDKGEKCIFLGVSNQSKAYKLYNLITEKIIVSRDVPWISNDVVEQQIPTNFDGFDKEERQQPTETYQQVPPENVSDASGSPEMASDDERPQRVRKRPAWMTDYEVTRIHQSEDPLIHFALFSDCDPTTFEEAIKESKWQKAMDEEIAAIERNNT</sequence>
<protein>
    <recommendedName>
        <fullName evidence="2">Retroviral polymerase SH3-like domain-containing protein</fullName>
    </recommendedName>
</protein>
<dbReference type="EMBL" id="QJKJ01011830">
    <property type="protein sequence ID" value="RDX70117.1"/>
    <property type="molecule type" value="Genomic_DNA"/>
</dbReference>
<dbReference type="STRING" id="157652.A0A371EVN8"/>
<dbReference type="InterPro" id="IPR057670">
    <property type="entry name" value="SH3_retrovirus"/>
</dbReference>
<feature type="domain" description="Retroviral polymerase SH3-like" evidence="2">
    <location>
        <begin position="22"/>
        <end position="76"/>
    </location>
</feature>
<dbReference type="OrthoDB" id="1422773at2759"/>
<comment type="caution">
    <text evidence="3">The sequence shown here is derived from an EMBL/GenBank/DDBJ whole genome shotgun (WGS) entry which is preliminary data.</text>
</comment>
<gene>
    <name evidence="3" type="ORF">CR513_50670</name>
</gene>
<feature type="non-terminal residue" evidence="3">
    <location>
        <position position="1"/>
    </location>
</feature>
<dbReference type="AlphaFoldDB" id="A0A371EVN8"/>
<name>A0A371EVN8_MUCPR</name>
<accession>A0A371EVN8</accession>
<keyword evidence="4" id="KW-1185">Reference proteome</keyword>
<organism evidence="3 4">
    <name type="scientific">Mucuna pruriens</name>
    <name type="common">Velvet bean</name>
    <name type="synonym">Dolichos pruriens</name>
    <dbReference type="NCBI Taxonomy" id="157652"/>
    <lineage>
        <taxon>Eukaryota</taxon>
        <taxon>Viridiplantae</taxon>
        <taxon>Streptophyta</taxon>
        <taxon>Embryophyta</taxon>
        <taxon>Tracheophyta</taxon>
        <taxon>Spermatophyta</taxon>
        <taxon>Magnoliopsida</taxon>
        <taxon>eudicotyledons</taxon>
        <taxon>Gunneridae</taxon>
        <taxon>Pentapetalae</taxon>
        <taxon>rosids</taxon>
        <taxon>fabids</taxon>
        <taxon>Fabales</taxon>
        <taxon>Fabaceae</taxon>
        <taxon>Papilionoideae</taxon>
        <taxon>50 kb inversion clade</taxon>
        <taxon>NPAAA clade</taxon>
        <taxon>indigoferoid/millettioid clade</taxon>
        <taxon>Phaseoleae</taxon>
        <taxon>Mucuna</taxon>
    </lineage>
</organism>
<dbReference type="Proteomes" id="UP000257109">
    <property type="component" value="Unassembled WGS sequence"/>
</dbReference>
<feature type="compositionally biased region" description="Polar residues" evidence="1">
    <location>
        <begin position="98"/>
        <end position="114"/>
    </location>
</feature>
<dbReference type="InterPro" id="IPR039537">
    <property type="entry name" value="Retrotran_Ty1/copia-like"/>
</dbReference>
<proteinExistence type="predicted"/>
<dbReference type="Pfam" id="PF25597">
    <property type="entry name" value="SH3_retrovirus"/>
    <property type="match status" value="1"/>
</dbReference>
<evidence type="ECO:0000313" key="4">
    <source>
        <dbReference type="Proteomes" id="UP000257109"/>
    </source>
</evidence>
<feature type="region of interest" description="Disordered" evidence="1">
    <location>
        <begin position="86"/>
        <end position="131"/>
    </location>
</feature>
<dbReference type="PANTHER" id="PTHR42648">
    <property type="entry name" value="TRANSPOSASE, PUTATIVE-RELATED"/>
    <property type="match status" value="1"/>
</dbReference>